<comment type="caution">
    <text evidence="1">The sequence shown here is derived from an EMBL/GenBank/DDBJ whole genome shotgun (WGS) entry which is preliminary data.</text>
</comment>
<reference evidence="1 2" key="1">
    <citation type="submission" date="2024-02" db="EMBL/GenBank/DDBJ databases">
        <authorList>
            <person name="Chen Y."/>
            <person name="Shah S."/>
            <person name="Dougan E. K."/>
            <person name="Thang M."/>
            <person name="Chan C."/>
        </authorList>
    </citation>
    <scope>NUCLEOTIDE SEQUENCE [LARGE SCALE GENOMIC DNA]</scope>
</reference>
<organism evidence="1 2">
    <name type="scientific">Durusdinium trenchii</name>
    <dbReference type="NCBI Taxonomy" id="1381693"/>
    <lineage>
        <taxon>Eukaryota</taxon>
        <taxon>Sar</taxon>
        <taxon>Alveolata</taxon>
        <taxon>Dinophyceae</taxon>
        <taxon>Suessiales</taxon>
        <taxon>Symbiodiniaceae</taxon>
        <taxon>Durusdinium</taxon>
    </lineage>
</organism>
<evidence type="ECO:0000313" key="1">
    <source>
        <dbReference type="EMBL" id="CAK9051017.1"/>
    </source>
</evidence>
<keyword evidence="2" id="KW-1185">Reference proteome</keyword>
<protein>
    <recommendedName>
        <fullName evidence="3">tRNA:m(4)X modification enzyme TRM13</fullName>
    </recommendedName>
</protein>
<name>A0ABP0MJY8_9DINO</name>
<accession>A0ABP0MJY8</accession>
<feature type="non-terminal residue" evidence="1">
    <location>
        <position position="1"/>
    </location>
</feature>
<proteinExistence type="predicted"/>
<evidence type="ECO:0008006" key="3">
    <source>
        <dbReference type="Google" id="ProtNLM"/>
    </source>
</evidence>
<dbReference type="EMBL" id="CAXAMM010022013">
    <property type="protein sequence ID" value="CAK9051017.1"/>
    <property type="molecule type" value="Genomic_DNA"/>
</dbReference>
<sequence>DFDNIFEVEPPASVERPLAQKYDFIEVCGGNGVISAALAELGYVVDPIIDINCSHHYDMTKLRTLEWLIFLIKEDRYDLATG</sequence>
<evidence type="ECO:0000313" key="2">
    <source>
        <dbReference type="Proteomes" id="UP001642464"/>
    </source>
</evidence>
<dbReference type="Proteomes" id="UP001642464">
    <property type="component" value="Unassembled WGS sequence"/>
</dbReference>
<gene>
    <name evidence="1" type="ORF">SCF082_LOCUS28056</name>
</gene>